<evidence type="ECO:0000256" key="1">
    <source>
        <dbReference type="ARBA" id="ARBA00005634"/>
    </source>
</evidence>
<dbReference type="Gene3D" id="3.40.630.10">
    <property type="entry name" value="Zn peptidases"/>
    <property type="match status" value="1"/>
</dbReference>
<dbReference type="Gene3D" id="3.50.30.30">
    <property type="match status" value="1"/>
</dbReference>
<dbReference type="SUPFAM" id="SSF52025">
    <property type="entry name" value="PA domain"/>
    <property type="match status" value="1"/>
</dbReference>
<proteinExistence type="inferred from homology"/>
<dbReference type="InterPro" id="IPR007365">
    <property type="entry name" value="TFR-like_dimer_dom"/>
</dbReference>
<feature type="domain" description="Peptidase M28" evidence="4">
    <location>
        <begin position="358"/>
        <end position="573"/>
    </location>
</feature>
<comment type="similarity">
    <text evidence="1">Belongs to the peptidase M28 family. M28B subfamily.</text>
</comment>
<keyword evidence="5" id="KW-0645">Protease</keyword>
<feature type="region of interest" description="Disordered" evidence="2">
    <location>
        <begin position="274"/>
        <end position="296"/>
    </location>
</feature>
<comment type="caution">
    <text evidence="5">The sequence shown here is derived from an EMBL/GenBank/DDBJ whole genome shotgun (WGS) entry which is preliminary data.</text>
</comment>
<organism evidence="5 6">
    <name type="scientific">Paramarasmius palmivorus</name>
    <dbReference type="NCBI Taxonomy" id="297713"/>
    <lineage>
        <taxon>Eukaryota</taxon>
        <taxon>Fungi</taxon>
        <taxon>Dikarya</taxon>
        <taxon>Basidiomycota</taxon>
        <taxon>Agaricomycotina</taxon>
        <taxon>Agaricomycetes</taxon>
        <taxon>Agaricomycetidae</taxon>
        <taxon>Agaricales</taxon>
        <taxon>Marasmiineae</taxon>
        <taxon>Marasmiaceae</taxon>
        <taxon>Paramarasmius</taxon>
    </lineage>
</organism>
<gene>
    <name evidence="5" type="primary">VPS70_3</name>
    <name evidence="5" type="ORF">VNI00_006229</name>
</gene>
<evidence type="ECO:0000259" key="3">
    <source>
        <dbReference type="Pfam" id="PF04253"/>
    </source>
</evidence>
<dbReference type="AlphaFoldDB" id="A0AAW0D5Q7"/>
<dbReference type="Gene3D" id="1.20.930.40">
    <property type="entry name" value="Transferrin receptor-like, dimerisation domain"/>
    <property type="match status" value="1"/>
</dbReference>
<dbReference type="EMBL" id="JAYKXP010000018">
    <property type="protein sequence ID" value="KAK7047901.1"/>
    <property type="molecule type" value="Genomic_DNA"/>
</dbReference>
<dbReference type="FunFam" id="3.40.630.10:FF:000101">
    <property type="entry name" value="N-acetylated alpha-linked acidic dipeptidase like 1"/>
    <property type="match status" value="1"/>
</dbReference>
<reference evidence="5 6" key="1">
    <citation type="submission" date="2024-01" db="EMBL/GenBank/DDBJ databases">
        <title>A draft genome for a cacao thread blight-causing isolate of Paramarasmius palmivorus.</title>
        <authorList>
            <person name="Baruah I.K."/>
            <person name="Bukari Y."/>
            <person name="Amoako-Attah I."/>
            <person name="Meinhardt L.W."/>
            <person name="Bailey B.A."/>
            <person name="Cohen S.P."/>
        </authorList>
    </citation>
    <scope>NUCLEOTIDE SEQUENCE [LARGE SCALE GENOMIC DNA]</scope>
    <source>
        <strain evidence="5 6">GH-12</strain>
    </source>
</reference>
<dbReference type="PANTHER" id="PTHR10404:SF46">
    <property type="entry name" value="VACUOLAR PROTEIN SORTING-ASSOCIATED PROTEIN 70"/>
    <property type="match status" value="1"/>
</dbReference>
<evidence type="ECO:0000256" key="2">
    <source>
        <dbReference type="SAM" id="MobiDB-lite"/>
    </source>
</evidence>
<dbReference type="Proteomes" id="UP001383192">
    <property type="component" value="Unassembled WGS sequence"/>
</dbReference>
<dbReference type="PANTHER" id="PTHR10404">
    <property type="entry name" value="N-ACETYLATED-ALPHA-LINKED ACIDIC DIPEPTIDASE"/>
    <property type="match status" value="1"/>
</dbReference>
<evidence type="ECO:0000259" key="4">
    <source>
        <dbReference type="Pfam" id="PF04389"/>
    </source>
</evidence>
<sequence>MVDPEKQPKVPVGYAQTKQARSCSIKRGLGIVGMALVAWWFLGRWTTGEHENVAPPLDVKEREKLFLSIPNGESIQATAKTFATHPHLAGSSQDFTDAKTMLKLFQDELGIRTPRSEPIFPAGTPKSRAATIALTEPYRSRSPTAWIDVYYPELDNPLGRSLDLLNEEGKSTWSVDLAEDGDPLDEDAFEYRDFIPAWHGFSGHGEAEGSLIYVNYGTKEIKRAEELGAAGVLLFSDPRDDGYVTVQNGFTAYPHGPARNPTSIQRGSAVYLSQQPGDPTTPGYPAYEHAKREKPTSIPKIPSLPISWKNAQRLLEEIEDIYADGTIINGRRRLSGKSSEAKVRMVNHVEYKITPIWNAMAAIPGHVKDEVVIIGCHRDAWVLGGADPISGTAALHEIVRGYGELLKQGWKPLRTILIASWDAEEHGLVGSTEYGEDFAEWISEHAVAYINVDVASSGSRWNVYGSPSLAHLIRNTALDVPHPVSKGKTLWDARDDEGPFKLNGSARVDVEYITNYERMEAKSAASKTGVSPLGSGSDYTVFLQRLGVASTDQGFGGTPYDAPYHYHSIYDSVRWQEVYADPGYHRHAAVARHLGLMAMRLTDSVIIPLNTTQYAFELEDYADSVERLALESKSSVNLSKLRSSISSLQKASIALDNEKAEAEEKFKDALSKLPHFPRCRAKFFAQVANWVKYFLGIRTSEPAEYFHPNRWEEYLSHQILDHEDVDLPKNPIFEFIKAAKRVSRANKKLIAFERGFVSEGGIKDREWYKHLGVAPGKWLGYGATTFPALSEAIAIDRDLTAARHEVARLVELLDKLAEQTGNFENK</sequence>
<dbReference type="EC" id="3.4.17.21" evidence="5"/>
<dbReference type="InterPro" id="IPR046450">
    <property type="entry name" value="PA_dom_sf"/>
</dbReference>
<dbReference type="Pfam" id="PF04389">
    <property type="entry name" value="Peptidase_M28"/>
    <property type="match status" value="1"/>
</dbReference>
<dbReference type="GO" id="GO:0004181">
    <property type="term" value="F:metallocarboxypeptidase activity"/>
    <property type="evidence" value="ECO:0007669"/>
    <property type="project" value="UniProtKB-EC"/>
</dbReference>
<feature type="domain" description="Transferrin receptor-like dimerisation" evidence="3">
    <location>
        <begin position="737"/>
        <end position="818"/>
    </location>
</feature>
<dbReference type="InterPro" id="IPR036757">
    <property type="entry name" value="TFR-like_dimer_dom_sf"/>
</dbReference>
<dbReference type="InterPro" id="IPR039373">
    <property type="entry name" value="Peptidase_M28B"/>
</dbReference>
<dbReference type="CDD" id="cd08022">
    <property type="entry name" value="M28_PSMA_like"/>
    <property type="match status" value="1"/>
</dbReference>
<keyword evidence="6" id="KW-1185">Reference proteome</keyword>
<dbReference type="Pfam" id="PF04253">
    <property type="entry name" value="TFR_dimer"/>
    <property type="match status" value="1"/>
</dbReference>
<keyword evidence="5" id="KW-0378">Hydrolase</keyword>
<name>A0AAW0D5Q7_9AGAR</name>
<accession>A0AAW0D5Q7</accession>
<dbReference type="SUPFAM" id="SSF53187">
    <property type="entry name" value="Zn-dependent exopeptidases"/>
    <property type="match status" value="1"/>
</dbReference>
<dbReference type="SUPFAM" id="SSF47672">
    <property type="entry name" value="Transferrin receptor-like dimerisation domain"/>
    <property type="match status" value="1"/>
</dbReference>
<protein>
    <submittedName>
        <fullName evidence="5">Vacuolar protein sorting-associated protein 70</fullName>
        <ecNumber evidence="5">3.4.17.21</ecNumber>
    </submittedName>
</protein>
<keyword evidence="5" id="KW-0121">Carboxypeptidase</keyword>
<evidence type="ECO:0000313" key="6">
    <source>
        <dbReference type="Proteomes" id="UP001383192"/>
    </source>
</evidence>
<dbReference type="InterPro" id="IPR007484">
    <property type="entry name" value="Peptidase_M28"/>
</dbReference>
<evidence type="ECO:0000313" key="5">
    <source>
        <dbReference type="EMBL" id="KAK7047901.1"/>
    </source>
</evidence>